<evidence type="ECO:0000256" key="1">
    <source>
        <dbReference type="SAM" id="Phobius"/>
    </source>
</evidence>
<dbReference type="Pfam" id="PF13358">
    <property type="entry name" value="DDE_3"/>
    <property type="match status" value="1"/>
</dbReference>
<dbReference type="Proteomes" id="UP000009138">
    <property type="component" value="Unassembled WGS sequence"/>
</dbReference>
<reference evidence="3 4" key="1">
    <citation type="journal article" date="2009" name="PLoS Genet.">
        <title>Genomic analysis of the basal lineage fungus Rhizopus oryzae reveals a whole-genome duplication.</title>
        <authorList>
            <person name="Ma L.-J."/>
            <person name="Ibrahim A.S."/>
            <person name="Skory C."/>
            <person name="Grabherr M.G."/>
            <person name="Burger G."/>
            <person name="Butler M."/>
            <person name="Elias M."/>
            <person name="Idnurm A."/>
            <person name="Lang B.F."/>
            <person name="Sone T."/>
            <person name="Abe A."/>
            <person name="Calvo S.E."/>
            <person name="Corrochano L.M."/>
            <person name="Engels R."/>
            <person name="Fu J."/>
            <person name="Hansberg W."/>
            <person name="Kim J.-M."/>
            <person name="Kodira C.D."/>
            <person name="Koehrsen M.J."/>
            <person name="Liu B."/>
            <person name="Miranda-Saavedra D."/>
            <person name="O'Leary S."/>
            <person name="Ortiz-Castellanos L."/>
            <person name="Poulter R."/>
            <person name="Rodriguez-Romero J."/>
            <person name="Ruiz-Herrera J."/>
            <person name="Shen Y.-Q."/>
            <person name="Zeng Q."/>
            <person name="Galagan J."/>
            <person name="Birren B.W."/>
            <person name="Cuomo C.A."/>
            <person name="Wickes B.L."/>
        </authorList>
    </citation>
    <scope>NUCLEOTIDE SEQUENCE [LARGE SCALE GENOMIC DNA]</scope>
    <source>
        <strain evidence="4">RA 99-880 / ATCC MYA-4621 / FGSC 9543 / NRRL 43880</strain>
    </source>
</reference>
<keyword evidence="4" id="KW-1185">Reference proteome</keyword>
<dbReference type="InterPro" id="IPR036397">
    <property type="entry name" value="RNaseH_sf"/>
</dbReference>
<dbReference type="RefSeq" id="XP_067521561.1">
    <property type="nucleotide sequence ID" value="XM_067665460.1"/>
</dbReference>
<protein>
    <recommendedName>
        <fullName evidence="2">Tc1-like transposase DDE domain-containing protein</fullName>
    </recommendedName>
</protein>
<sequence length="127" mass="14419">MVKERNSQQYFTVPTAKANATSILGAIFATSAINVSLRIPRRIKKRKFGRAGDGYSTGIATLDEMDKYSEMKGHYLIIDNTPIHSSFDIGKYIHSGRYRYVYIPPYSPELNPTVQVLVSRQEQSEEK</sequence>
<dbReference type="InterPro" id="IPR038717">
    <property type="entry name" value="Tc1-like_DDE_dom"/>
</dbReference>
<proteinExistence type="predicted"/>
<dbReference type="GeneID" id="93617841"/>
<evidence type="ECO:0000313" key="4">
    <source>
        <dbReference type="Proteomes" id="UP000009138"/>
    </source>
</evidence>
<feature type="domain" description="Tc1-like transposase DDE" evidence="2">
    <location>
        <begin position="64"/>
        <end position="113"/>
    </location>
</feature>
<accession>I1CCI5</accession>
<keyword evidence="1" id="KW-0812">Transmembrane</keyword>
<dbReference type="GO" id="GO:0003676">
    <property type="term" value="F:nucleic acid binding"/>
    <property type="evidence" value="ECO:0007669"/>
    <property type="project" value="InterPro"/>
</dbReference>
<dbReference type="InParanoid" id="I1CCI5"/>
<feature type="transmembrane region" description="Helical" evidence="1">
    <location>
        <begin position="20"/>
        <end position="37"/>
    </location>
</feature>
<dbReference type="STRING" id="246409.I1CCI5"/>
<evidence type="ECO:0000313" key="3">
    <source>
        <dbReference type="EMBL" id="EIE86165.1"/>
    </source>
</evidence>
<dbReference type="VEuPathDB" id="FungiDB:RO3G_10876"/>
<keyword evidence="1" id="KW-0472">Membrane</keyword>
<dbReference type="Gene3D" id="3.30.420.10">
    <property type="entry name" value="Ribonuclease H-like superfamily/Ribonuclease H"/>
    <property type="match status" value="1"/>
</dbReference>
<gene>
    <name evidence="3" type="ORF">RO3G_10876</name>
</gene>
<name>I1CCI5_RHIO9</name>
<dbReference type="AlphaFoldDB" id="I1CCI5"/>
<dbReference type="OrthoDB" id="2266637at2759"/>
<keyword evidence="1" id="KW-1133">Transmembrane helix</keyword>
<evidence type="ECO:0000259" key="2">
    <source>
        <dbReference type="Pfam" id="PF13358"/>
    </source>
</evidence>
<dbReference type="EMBL" id="CH476739">
    <property type="protein sequence ID" value="EIE86165.1"/>
    <property type="molecule type" value="Genomic_DNA"/>
</dbReference>
<organism evidence="3 4">
    <name type="scientific">Rhizopus delemar (strain RA 99-880 / ATCC MYA-4621 / FGSC 9543 / NRRL 43880)</name>
    <name type="common">Mucormycosis agent</name>
    <name type="synonym">Rhizopus arrhizus var. delemar</name>
    <dbReference type="NCBI Taxonomy" id="246409"/>
    <lineage>
        <taxon>Eukaryota</taxon>
        <taxon>Fungi</taxon>
        <taxon>Fungi incertae sedis</taxon>
        <taxon>Mucoromycota</taxon>
        <taxon>Mucoromycotina</taxon>
        <taxon>Mucoromycetes</taxon>
        <taxon>Mucorales</taxon>
        <taxon>Mucorineae</taxon>
        <taxon>Rhizopodaceae</taxon>
        <taxon>Rhizopus</taxon>
    </lineage>
</organism>